<feature type="region of interest" description="Disordered" evidence="1">
    <location>
        <begin position="1"/>
        <end position="27"/>
    </location>
</feature>
<name>A0A5B0LX90_PUCGR</name>
<evidence type="ECO:0000256" key="1">
    <source>
        <dbReference type="SAM" id="MobiDB-lite"/>
    </source>
</evidence>
<dbReference type="AlphaFoldDB" id="A0A5B0LX90"/>
<comment type="caution">
    <text evidence="2">The sequence shown here is derived from an EMBL/GenBank/DDBJ whole genome shotgun (WGS) entry which is preliminary data.</text>
</comment>
<proteinExistence type="predicted"/>
<protein>
    <submittedName>
        <fullName evidence="2">Uncharacterized protein</fullName>
    </submittedName>
</protein>
<sequence>MQVGRVQAKKWCPTPPHTMTGRGGQNQKFSVHTCPNVDMPVWSWLTQANRVVVEARIVADPSLATDKSFKRA</sequence>
<reference evidence="2 3" key="1">
    <citation type="submission" date="2019-05" db="EMBL/GenBank/DDBJ databases">
        <title>Emergence of the Ug99 lineage of the wheat stem rust pathogen through somatic hybridization.</title>
        <authorList>
            <person name="Li F."/>
            <person name="Upadhyaya N.M."/>
            <person name="Sperschneider J."/>
            <person name="Matny O."/>
            <person name="Nguyen-Phuc H."/>
            <person name="Mago R."/>
            <person name="Raley C."/>
            <person name="Miller M.E."/>
            <person name="Silverstein K.A.T."/>
            <person name="Henningsen E."/>
            <person name="Hirsch C.D."/>
            <person name="Visser B."/>
            <person name="Pretorius Z.A."/>
            <person name="Steffenson B.J."/>
            <person name="Schwessinger B."/>
            <person name="Dodds P.N."/>
            <person name="Figueroa M."/>
        </authorList>
    </citation>
    <scope>NUCLEOTIDE SEQUENCE [LARGE SCALE GENOMIC DNA]</scope>
    <source>
        <strain evidence="2 3">Ug99</strain>
    </source>
</reference>
<accession>A0A5B0LX90</accession>
<evidence type="ECO:0000313" key="2">
    <source>
        <dbReference type="EMBL" id="KAA1068440.1"/>
    </source>
</evidence>
<gene>
    <name evidence="2" type="ORF">PGTUg99_022059</name>
</gene>
<evidence type="ECO:0000313" key="3">
    <source>
        <dbReference type="Proteomes" id="UP000325313"/>
    </source>
</evidence>
<organism evidence="2 3">
    <name type="scientific">Puccinia graminis f. sp. tritici</name>
    <dbReference type="NCBI Taxonomy" id="56615"/>
    <lineage>
        <taxon>Eukaryota</taxon>
        <taxon>Fungi</taxon>
        <taxon>Dikarya</taxon>
        <taxon>Basidiomycota</taxon>
        <taxon>Pucciniomycotina</taxon>
        <taxon>Pucciniomycetes</taxon>
        <taxon>Pucciniales</taxon>
        <taxon>Pucciniaceae</taxon>
        <taxon>Puccinia</taxon>
    </lineage>
</organism>
<dbReference type="Proteomes" id="UP000325313">
    <property type="component" value="Unassembled WGS sequence"/>
</dbReference>
<dbReference type="EMBL" id="VDEP01000505">
    <property type="protein sequence ID" value="KAA1068440.1"/>
    <property type="molecule type" value="Genomic_DNA"/>
</dbReference>